<dbReference type="Pfam" id="PF06880">
    <property type="entry name" value="DUF1262"/>
    <property type="match status" value="1"/>
</dbReference>
<dbReference type="InterPro" id="IPR010683">
    <property type="entry name" value="DUF1262"/>
</dbReference>
<dbReference type="OrthoDB" id="647907at2759"/>
<gene>
    <name evidence="1" type="ORF">CJ030_MR7G000033</name>
</gene>
<evidence type="ECO:0000313" key="1">
    <source>
        <dbReference type="EMBL" id="KAB1206511.1"/>
    </source>
</evidence>
<proteinExistence type="predicted"/>
<name>A0A6A1V1P4_9ROSI</name>
<dbReference type="EMBL" id="RXIC02000025">
    <property type="protein sequence ID" value="KAB1206511.1"/>
    <property type="molecule type" value="Genomic_DNA"/>
</dbReference>
<dbReference type="AlphaFoldDB" id="A0A6A1V1P4"/>
<organism evidence="1 2">
    <name type="scientific">Morella rubra</name>
    <name type="common">Chinese bayberry</name>
    <dbReference type="NCBI Taxonomy" id="262757"/>
    <lineage>
        <taxon>Eukaryota</taxon>
        <taxon>Viridiplantae</taxon>
        <taxon>Streptophyta</taxon>
        <taxon>Embryophyta</taxon>
        <taxon>Tracheophyta</taxon>
        <taxon>Spermatophyta</taxon>
        <taxon>Magnoliopsida</taxon>
        <taxon>eudicotyledons</taxon>
        <taxon>Gunneridae</taxon>
        <taxon>Pentapetalae</taxon>
        <taxon>rosids</taxon>
        <taxon>fabids</taxon>
        <taxon>Fagales</taxon>
        <taxon>Myricaceae</taxon>
        <taxon>Morella</taxon>
    </lineage>
</organism>
<dbReference type="Proteomes" id="UP000516437">
    <property type="component" value="Chromosome 7"/>
</dbReference>
<comment type="caution">
    <text evidence="1">The sequence shown here is derived from an EMBL/GenBank/DDBJ whole genome shotgun (WGS) entry which is preliminary data.</text>
</comment>
<dbReference type="PANTHER" id="PTHR31050">
    <property type="entry name" value="OS08G0413200 PROTEIN"/>
    <property type="match status" value="1"/>
</dbReference>
<reference evidence="1 2" key="1">
    <citation type="journal article" date="2019" name="Plant Biotechnol. J.">
        <title>The red bayberry genome and genetic basis of sex determination.</title>
        <authorList>
            <person name="Jia H.M."/>
            <person name="Jia H.J."/>
            <person name="Cai Q.L."/>
            <person name="Wang Y."/>
            <person name="Zhao H.B."/>
            <person name="Yang W.F."/>
            <person name="Wang G.Y."/>
            <person name="Li Y.H."/>
            <person name="Zhan D.L."/>
            <person name="Shen Y.T."/>
            <person name="Niu Q.F."/>
            <person name="Chang L."/>
            <person name="Qiu J."/>
            <person name="Zhao L."/>
            <person name="Xie H.B."/>
            <person name="Fu W.Y."/>
            <person name="Jin J."/>
            <person name="Li X.W."/>
            <person name="Jiao Y."/>
            <person name="Zhou C.C."/>
            <person name="Tu T."/>
            <person name="Chai C.Y."/>
            <person name="Gao J.L."/>
            <person name="Fan L.J."/>
            <person name="van de Weg E."/>
            <person name="Wang J.Y."/>
            <person name="Gao Z.S."/>
        </authorList>
    </citation>
    <scope>NUCLEOTIDE SEQUENCE [LARGE SCALE GENOMIC DNA]</scope>
    <source>
        <tissue evidence="1">Leaves</tissue>
    </source>
</reference>
<protein>
    <submittedName>
        <fullName evidence="1">Uncharacterized protein</fullName>
    </submittedName>
</protein>
<keyword evidence="2" id="KW-1185">Reference proteome</keyword>
<evidence type="ECO:0000313" key="2">
    <source>
        <dbReference type="Proteomes" id="UP000516437"/>
    </source>
</evidence>
<sequence>MYVTRPLSMYKKFPSALSSLPPEGPNSGILVIQDEEAEPTCFFGLLKSNVLRDLPFPQNKNLKLRYVTSTGASASVSNHHVSYFYADFIPALNQPLSSNLYYVIQTRGSHKGEAYANSTEADMGSCFCFSYVRDVPPKPLDAKNVHQQFQILPEGKLFQSGGFVAKSIAQDGFPPKFLGRRGWQVHTSTPHDFKLGDAPGLDTALRARLPQFNFPLSDKSSHQVGVGRWYSPFMFIREQGSLRDQMSRSMYYEITLVQSWEQIFACGNNEGGQGNVVAMDVILQSEVVSVAGREAVDVNMVDGIMWFRAFNEEGGERSAGLDLLVVERMKWEQERVGWVGGKEKQVTVKRVEEFGGIGGWKKFGFYVLVERFVVKRMDGSLVLTYDFKHINQTRSKWE</sequence>
<accession>A0A6A1V1P4</accession>
<dbReference type="PANTHER" id="PTHR31050:SF14">
    <property type="entry name" value="DUF1618 DOMAIN-CONTAINING PROTEIN"/>
    <property type="match status" value="1"/>
</dbReference>